<accession>A0A4U0Z6Q1</accession>
<reference evidence="2 3" key="1">
    <citation type="submission" date="2019-04" db="EMBL/GenBank/DDBJ databases">
        <title>Crypto-aerobic microbial life in anoxic (sulfidic) marine sediments.</title>
        <authorList>
            <person name="Bhattacharya S."/>
            <person name="Roy C."/>
            <person name="Mondal N."/>
            <person name="Sarkar J."/>
            <person name="Mandal S."/>
            <person name="Rameez M.J."/>
            <person name="Ghosh W."/>
        </authorList>
    </citation>
    <scope>NUCLEOTIDE SEQUENCE [LARGE SCALE GENOMIC DNA]</scope>
    <source>
        <strain evidence="2 3">SBBC</strain>
    </source>
</reference>
<gene>
    <name evidence="2" type="ORF">FAZ78_07205</name>
</gene>
<name>A0A4U0Z6Q1_9RHOB</name>
<sequence length="86" mass="9623">MAKYRFKKISAEPASPGRRKFRSSSSIQPEIAAPAAVSRVRMRNSMTEGAAMDSMRIVAPEAFTYARQKLQPSARETQAIDLLMIY</sequence>
<protein>
    <submittedName>
        <fullName evidence="2">Uncharacterized protein</fullName>
    </submittedName>
</protein>
<dbReference type="AlphaFoldDB" id="A0A4U0Z6Q1"/>
<dbReference type="EMBL" id="SWAU01000049">
    <property type="protein sequence ID" value="TKA97213.1"/>
    <property type="molecule type" value="Genomic_DNA"/>
</dbReference>
<comment type="caution">
    <text evidence="2">The sequence shown here is derived from an EMBL/GenBank/DDBJ whole genome shotgun (WGS) entry which is preliminary data.</text>
</comment>
<proteinExistence type="predicted"/>
<evidence type="ECO:0000313" key="3">
    <source>
        <dbReference type="Proteomes" id="UP000306340"/>
    </source>
</evidence>
<dbReference type="RefSeq" id="WP_136791944.1">
    <property type="nucleotide sequence ID" value="NZ_SWAU01000049.1"/>
</dbReference>
<evidence type="ECO:0000256" key="1">
    <source>
        <dbReference type="SAM" id="MobiDB-lite"/>
    </source>
</evidence>
<evidence type="ECO:0000313" key="2">
    <source>
        <dbReference type="EMBL" id="TKA97213.1"/>
    </source>
</evidence>
<dbReference type="Proteomes" id="UP000306340">
    <property type="component" value="Unassembled WGS sequence"/>
</dbReference>
<organism evidence="2 3">
    <name type="scientific">Cereibacter changlensis</name>
    <dbReference type="NCBI Taxonomy" id="402884"/>
    <lineage>
        <taxon>Bacteria</taxon>
        <taxon>Pseudomonadati</taxon>
        <taxon>Pseudomonadota</taxon>
        <taxon>Alphaproteobacteria</taxon>
        <taxon>Rhodobacterales</taxon>
        <taxon>Paracoccaceae</taxon>
        <taxon>Cereibacter</taxon>
    </lineage>
</organism>
<feature type="region of interest" description="Disordered" evidence="1">
    <location>
        <begin position="1"/>
        <end position="27"/>
    </location>
</feature>